<dbReference type="Gramene" id="PRQ47060">
    <property type="protein sequence ID" value="PRQ47060"/>
    <property type="gene ID" value="RchiOBHm_Chr2g0095631"/>
</dbReference>
<dbReference type="STRING" id="74649.A0A2P6RKV3"/>
<dbReference type="AlphaFoldDB" id="A0A2P6RKV3"/>
<evidence type="ECO:0000313" key="8">
    <source>
        <dbReference type="Proteomes" id="UP000238479"/>
    </source>
</evidence>
<evidence type="ECO:0000313" key="7">
    <source>
        <dbReference type="EMBL" id="PRQ47060.1"/>
    </source>
</evidence>
<evidence type="ECO:0000256" key="3">
    <source>
        <dbReference type="ARBA" id="ARBA00012756"/>
    </source>
</evidence>
<comment type="similarity">
    <text evidence="2">Belongs to the glycosyl hydrolase 35 family.</text>
</comment>
<evidence type="ECO:0000259" key="6">
    <source>
        <dbReference type="Pfam" id="PF01301"/>
    </source>
</evidence>
<dbReference type="EMBL" id="PDCK01000040">
    <property type="protein sequence ID" value="PRQ47060.1"/>
    <property type="molecule type" value="Genomic_DNA"/>
</dbReference>
<feature type="domain" description="Glycoside hydrolase 35 catalytic" evidence="6">
    <location>
        <begin position="20"/>
        <end position="84"/>
    </location>
</feature>
<keyword evidence="8" id="KW-1185">Reference proteome</keyword>
<evidence type="ECO:0000256" key="1">
    <source>
        <dbReference type="ARBA" id="ARBA00001412"/>
    </source>
</evidence>
<dbReference type="SUPFAM" id="SSF51445">
    <property type="entry name" value="(Trans)glycosidases"/>
    <property type="match status" value="1"/>
</dbReference>
<dbReference type="InterPro" id="IPR001944">
    <property type="entry name" value="Glycoside_Hdrlase_35"/>
</dbReference>
<dbReference type="InterPro" id="IPR031330">
    <property type="entry name" value="Gly_Hdrlase_35_cat"/>
</dbReference>
<evidence type="ECO:0000256" key="5">
    <source>
        <dbReference type="ARBA" id="ARBA00023295"/>
    </source>
</evidence>
<dbReference type="GO" id="GO:0004565">
    <property type="term" value="F:beta-galactosidase activity"/>
    <property type="evidence" value="ECO:0007669"/>
    <property type="project" value="UniProtKB-EC"/>
</dbReference>
<dbReference type="Proteomes" id="UP000238479">
    <property type="component" value="Chromosome 2"/>
</dbReference>
<name>A0A2P6RKV3_ROSCH</name>
<comment type="catalytic activity">
    <reaction evidence="1">
        <text>Hydrolysis of terminal non-reducing beta-D-galactose residues in beta-D-galactosides.</text>
        <dbReference type="EC" id="3.2.1.23"/>
    </reaction>
</comment>
<dbReference type="Gene3D" id="3.20.20.80">
    <property type="entry name" value="Glycosidases"/>
    <property type="match status" value="1"/>
</dbReference>
<organism evidence="7 8">
    <name type="scientific">Rosa chinensis</name>
    <name type="common">China rose</name>
    <dbReference type="NCBI Taxonomy" id="74649"/>
    <lineage>
        <taxon>Eukaryota</taxon>
        <taxon>Viridiplantae</taxon>
        <taxon>Streptophyta</taxon>
        <taxon>Embryophyta</taxon>
        <taxon>Tracheophyta</taxon>
        <taxon>Spermatophyta</taxon>
        <taxon>Magnoliopsida</taxon>
        <taxon>eudicotyledons</taxon>
        <taxon>Gunneridae</taxon>
        <taxon>Pentapetalae</taxon>
        <taxon>rosids</taxon>
        <taxon>fabids</taxon>
        <taxon>Rosales</taxon>
        <taxon>Rosaceae</taxon>
        <taxon>Rosoideae</taxon>
        <taxon>Rosoideae incertae sedis</taxon>
        <taxon>Rosa</taxon>
    </lineage>
</organism>
<sequence length="84" mass="9373">MKTIQDEGLYAVLRIGPYNEMKNFTTLMVDMMKKEKLFASQGGPIIMAQIENEYGNVESYHGDAGKAYINWSANVAELLNIGVP</sequence>
<dbReference type="GO" id="GO:0005975">
    <property type="term" value="P:carbohydrate metabolic process"/>
    <property type="evidence" value="ECO:0007669"/>
    <property type="project" value="InterPro"/>
</dbReference>
<reference evidence="7 8" key="1">
    <citation type="journal article" date="2018" name="Nat. Genet.">
        <title>The Rosa genome provides new insights in the design of modern roses.</title>
        <authorList>
            <person name="Bendahmane M."/>
        </authorList>
    </citation>
    <scope>NUCLEOTIDE SEQUENCE [LARGE SCALE GENOMIC DNA]</scope>
    <source>
        <strain evidence="8">cv. Old Blush</strain>
    </source>
</reference>
<dbReference type="EC" id="3.2.1.23" evidence="3"/>
<evidence type="ECO:0000256" key="4">
    <source>
        <dbReference type="ARBA" id="ARBA00022801"/>
    </source>
</evidence>
<keyword evidence="4 7" id="KW-0378">Hydrolase</keyword>
<keyword evidence="5 7" id="KW-0326">Glycosidase</keyword>
<evidence type="ECO:0000256" key="2">
    <source>
        <dbReference type="ARBA" id="ARBA00009809"/>
    </source>
</evidence>
<dbReference type="InterPro" id="IPR017853">
    <property type="entry name" value="GH"/>
</dbReference>
<dbReference type="InterPro" id="IPR019801">
    <property type="entry name" value="Glyco_hydro_35_CS"/>
</dbReference>
<dbReference type="PANTHER" id="PTHR23421">
    <property type="entry name" value="BETA-GALACTOSIDASE RELATED"/>
    <property type="match status" value="1"/>
</dbReference>
<accession>A0A2P6RKV3</accession>
<gene>
    <name evidence="7" type="ORF">RchiOBHm_Chr2g0095631</name>
</gene>
<dbReference type="Pfam" id="PF01301">
    <property type="entry name" value="Glyco_hydro_35"/>
    <property type="match status" value="1"/>
</dbReference>
<dbReference type="OMA" id="INWSANV"/>
<comment type="caution">
    <text evidence="7">The sequence shown here is derived from an EMBL/GenBank/DDBJ whole genome shotgun (WGS) entry which is preliminary data.</text>
</comment>
<protein>
    <recommendedName>
        <fullName evidence="3">beta-galactosidase</fullName>
        <ecNumber evidence="3">3.2.1.23</ecNumber>
    </recommendedName>
</protein>
<dbReference type="PROSITE" id="PS01182">
    <property type="entry name" value="GLYCOSYL_HYDROL_F35"/>
    <property type="match status" value="1"/>
</dbReference>
<proteinExistence type="inferred from homology"/>